<dbReference type="EMBL" id="CM042025">
    <property type="protein sequence ID" value="KAI3807946.1"/>
    <property type="molecule type" value="Genomic_DNA"/>
</dbReference>
<sequence>MPRANLGYSTQRTWLETQNANTSQAPATPSFTHMPPRPSGQAGTPTFTPAVGISPEEWYMEQQQILRQAYENWAREVRLAEVRANLSFTETPPAPSNPVAQAFASQTATRPLSGTTNQSGNPPGPGYNRSADEDLTKPYRPEAFAEKSKFTLRIAQAEFPAKTKMPSTVVKYDGSGDPDDYLNGFYTAGGVEGWTLPVWCHMFVQTLTCAARACTSASNAHTKDAGDIMYIRRRDNESIEDFITRYNKEALQIGGVSEDLMKVGFTQGARSEELIRCLRGRDGMPKTWSEIMTASKIFARTEKALSNQRVTEKMERGDGNPNKHRGPHKRPGEQAEAWREQQVIFPRIKGGLTQKRSLVIKALMGYYHSKCVYIDSGSSTDIMYEQCFRQLNVEDQRGMIDFQVLPINSKHNVILGREALATFNAIPSTAHGAIGFPTPTSIAIIWSNRECATTEGFRPAKSLKPSETPMPEKWVLNPNFPEQPITNDTTISHSTREHLKQLLIKYADVFAWQPSDMQGVPRAMAEHRLQTYKAVKPIAQKRRNKGGERSKDLEKQVKELLKAGIIRKGYHQIQMAIEDEDKIAFRTNIDDLVIKSKEEETMIKDITEIFERLRSMNMKLNPAKCSFGVEEGKFMGVMVTKDVFRPNPEKVLAIARMSSPSSLKEVQTLNGRLVAINRFLANHAAKALPFITTLKNWLKKSQFKWTEKAESAFQEMKNYLMNLPTLTTPMPGETLILYLSASEGAMGIVLLVKRKGVQAPVYYVSRVLTGPETRYSTLEKLVLALGNEFTYAIRLEFKSTNNEAEYEDLLAGLRIAKKMGAKHIEARVDSLLIAGQPPGKRSTSRGPKHTIGPVKTSKCDPNRSKVMDDPYSELPQHRNPTGRENTSKESAAQGAALSATRRCPVPPFIPRTSPPMRGR</sequence>
<dbReference type="Proteomes" id="UP001056120">
    <property type="component" value="Linkage Group LG08"/>
</dbReference>
<accession>A0ACB9IKC6</accession>
<evidence type="ECO:0000313" key="1">
    <source>
        <dbReference type="EMBL" id="KAI3807946.1"/>
    </source>
</evidence>
<organism evidence="1 2">
    <name type="scientific">Smallanthus sonchifolius</name>
    <dbReference type="NCBI Taxonomy" id="185202"/>
    <lineage>
        <taxon>Eukaryota</taxon>
        <taxon>Viridiplantae</taxon>
        <taxon>Streptophyta</taxon>
        <taxon>Embryophyta</taxon>
        <taxon>Tracheophyta</taxon>
        <taxon>Spermatophyta</taxon>
        <taxon>Magnoliopsida</taxon>
        <taxon>eudicotyledons</taxon>
        <taxon>Gunneridae</taxon>
        <taxon>Pentapetalae</taxon>
        <taxon>asterids</taxon>
        <taxon>campanulids</taxon>
        <taxon>Asterales</taxon>
        <taxon>Asteraceae</taxon>
        <taxon>Asteroideae</taxon>
        <taxon>Heliantheae alliance</taxon>
        <taxon>Millerieae</taxon>
        <taxon>Smallanthus</taxon>
    </lineage>
</organism>
<reference evidence="1 2" key="2">
    <citation type="journal article" date="2022" name="Mol. Ecol. Resour.">
        <title>The genomes of chicory, endive, great burdock and yacon provide insights into Asteraceae paleo-polyploidization history and plant inulin production.</title>
        <authorList>
            <person name="Fan W."/>
            <person name="Wang S."/>
            <person name="Wang H."/>
            <person name="Wang A."/>
            <person name="Jiang F."/>
            <person name="Liu H."/>
            <person name="Zhao H."/>
            <person name="Xu D."/>
            <person name="Zhang Y."/>
        </authorList>
    </citation>
    <scope>NUCLEOTIDE SEQUENCE [LARGE SCALE GENOMIC DNA]</scope>
    <source>
        <strain evidence="2">cv. Yunnan</strain>
        <tissue evidence="1">Leaves</tissue>
    </source>
</reference>
<evidence type="ECO:0000313" key="2">
    <source>
        <dbReference type="Proteomes" id="UP001056120"/>
    </source>
</evidence>
<keyword evidence="2" id="KW-1185">Reference proteome</keyword>
<reference evidence="2" key="1">
    <citation type="journal article" date="2022" name="Mol. Ecol. Resour.">
        <title>The genomes of chicory, endive, great burdock and yacon provide insights into Asteraceae palaeo-polyploidization history and plant inulin production.</title>
        <authorList>
            <person name="Fan W."/>
            <person name="Wang S."/>
            <person name="Wang H."/>
            <person name="Wang A."/>
            <person name="Jiang F."/>
            <person name="Liu H."/>
            <person name="Zhao H."/>
            <person name="Xu D."/>
            <person name="Zhang Y."/>
        </authorList>
    </citation>
    <scope>NUCLEOTIDE SEQUENCE [LARGE SCALE GENOMIC DNA]</scope>
    <source>
        <strain evidence="2">cv. Yunnan</strain>
    </source>
</reference>
<gene>
    <name evidence="1" type="ORF">L1987_23884</name>
</gene>
<proteinExistence type="predicted"/>
<name>A0ACB9IKC6_9ASTR</name>
<comment type="caution">
    <text evidence="1">The sequence shown here is derived from an EMBL/GenBank/DDBJ whole genome shotgun (WGS) entry which is preliminary data.</text>
</comment>
<protein>
    <submittedName>
        <fullName evidence="1">Uncharacterized protein</fullName>
    </submittedName>
</protein>